<accession>A0A934S7C3</accession>
<name>A0A934S7C3_9BACT</name>
<evidence type="ECO:0000313" key="2">
    <source>
        <dbReference type="Proteomes" id="UP000617628"/>
    </source>
</evidence>
<evidence type="ECO:0000313" key="1">
    <source>
        <dbReference type="EMBL" id="MBK1880248.1"/>
    </source>
</evidence>
<gene>
    <name evidence="1" type="ORF">JIN87_25415</name>
</gene>
<dbReference type="RefSeq" id="WP_200359007.1">
    <property type="nucleotide sequence ID" value="NZ_JAENIL010000077.1"/>
</dbReference>
<reference evidence="1" key="1">
    <citation type="submission" date="2021-01" db="EMBL/GenBank/DDBJ databases">
        <title>Modified the classification status of verrucomicrobia.</title>
        <authorList>
            <person name="Feng X."/>
        </authorList>
    </citation>
    <scope>NUCLEOTIDE SEQUENCE</scope>
    <source>
        <strain evidence="1">KCTC 13126</strain>
    </source>
</reference>
<dbReference type="AlphaFoldDB" id="A0A934S7C3"/>
<proteinExistence type="predicted"/>
<dbReference type="Proteomes" id="UP000617628">
    <property type="component" value="Unassembled WGS sequence"/>
</dbReference>
<protein>
    <submittedName>
        <fullName evidence="1">Uncharacterized protein</fullName>
    </submittedName>
</protein>
<organism evidence="1 2">
    <name type="scientific">Pelagicoccus mobilis</name>
    <dbReference type="NCBI Taxonomy" id="415221"/>
    <lineage>
        <taxon>Bacteria</taxon>
        <taxon>Pseudomonadati</taxon>
        <taxon>Verrucomicrobiota</taxon>
        <taxon>Opitutia</taxon>
        <taxon>Puniceicoccales</taxon>
        <taxon>Pelagicoccaceae</taxon>
        <taxon>Pelagicoccus</taxon>
    </lineage>
</organism>
<dbReference type="EMBL" id="JAENIL010000077">
    <property type="protein sequence ID" value="MBK1880248.1"/>
    <property type="molecule type" value="Genomic_DNA"/>
</dbReference>
<comment type="caution">
    <text evidence="1">The sequence shown here is derived from an EMBL/GenBank/DDBJ whole genome shotgun (WGS) entry which is preliminary data.</text>
</comment>
<sequence>MALRLGDYVVRGEMDNRHGYATVGWLELRGSGEFLRVELTGDLSEDLKGKRIRFECSKSGYKSLEQKSASEGAFPDRYVGATATMTADHRVKVFDCPIGEFYMRCKMGEPAPTFWRRCLYLEWYGNCGRVLVELPDASVWIVEGEGEEERMHRLPDIEEGPEEVANWEGEDGASEIEIVEVERVDDEKTRVTRTRVSKGDEQSEGLGESEDLYSLFSDEFKEMIGVSDGKADGGFREEVTQMEEVWEGKANGDSLRDLIGQRPDFEALSEAEAENVLKIAVGKMGLLNIAYHVCEHMTPREACRYLWERLGDCQVHHQMEGGSWFCHFSTADGCPRCAEVMEREELDFESQKENTDED</sequence>
<keyword evidence="2" id="KW-1185">Reference proteome</keyword>